<feature type="region of interest" description="Disordered" evidence="1">
    <location>
        <begin position="1"/>
        <end position="138"/>
    </location>
</feature>
<feature type="non-terminal residue" evidence="2">
    <location>
        <position position="1"/>
    </location>
</feature>
<feature type="compositionally biased region" description="Basic and acidic residues" evidence="1">
    <location>
        <begin position="69"/>
        <end position="91"/>
    </location>
</feature>
<dbReference type="EMBL" id="CVQH01021842">
    <property type="protein sequence ID" value="CRK31652.1"/>
    <property type="molecule type" value="Genomic_DNA"/>
</dbReference>
<evidence type="ECO:0000313" key="3">
    <source>
        <dbReference type="Proteomes" id="UP000044602"/>
    </source>
</evidence>
<evidence type="ECO:0000313" key="2">
    <source>
        <dbReference type="EMBL" id="CRK31652.1"/>
    </source>
</evidence>
<name>A0A0G4MBH2_VERLO</name>
<accession>A0A0G4MBH2</accession>
<proteinExistence type="predicted"/>
<gene>
    <name evidence="2" type="ORF">BN1708_018807</name>
</gene>
<evidence type="ECO:0000256" key="1">
    <source>
        <dbReference type="SAM" id="MobiDB-lite"/>
    </source>
</evidence>
<sequence length="191" mass="20807">QEPRRVLRVPALPDGAPERRLLPRAHAGQEAPDEPRAARGARAEGGQGRHRPGDGPAGGRLGRRLLRRPAAEPRQDWPPRLQDHQDPRPHDPPAGPAVPAAVPGHCARRRAPLAGHERLHPARRGPGPQLSVPPRRRRAVRDVRLQDSRARARQARRQAVLLLGSRLQGVLGSGHVHVRARGALCCRAGSE</sequence>
<feature type="non-terminal residue" evidence="2">
    <location>
        <position position="191"/>
    </location>
</feature>
<organism evidence="2 3">
    <name type="scientific">Verticillium longisporum</name>
    <name type="common">Verticillium dahliae var. longisporum</name>
    <dbReference type="NCBI Taxonomy" id="100787"/>
    <lineage>
        <taxon>Eukaryota</taxon>
        <taxon>Fungi</taxon>
        <taxon>Dikarya</taxon>
        <taxon>Ascomycota</taxon>
        <taxon>Pezizomycotina</taxon>
        <taxon>Sordariomycetes</taxon>
        <taxon>Hypocreomycetidae</taxon>
        <taxon>Glomerellales</taxon>
        <taxon>Plectosphaerellaceae</taxon>
        <taxon>Verticillium</taxon>
    </lineage>
</organism>
<protein>
    <submittedName>
        <fullName evidence="2">Uncharacterized protein</fullName>
    </submittedName>
</protein>
<dbReference type="Proteomes" id="UP000044602">
    <property type="component" value="Unassembled WGS sequence"/>
</dbReference>
<keyword evidence="3" id="KW-1185">Reference proteome</keyword>
<dbReference type="AlphaFoldDB" id="A0A0G4MBH2"/>
<reference evidence="2 3" key="1">
    <citation type="submission" date="2015-05" db="EMBL/GenBank/DDBJ databases">
        <authorList>
            <person name="Wang D.B."/>
            <person name="Wang M."/>
        </authorList>
    </citation>
    <scope>NUCLEOTIDE SEQUENCE [LARGE SCALE GENOMIC DNA]</scope>
    <source>
        <strain evidence="2">VL1</strain>
    </source>
</reference>